<protein>
    <submittedName>
        <fullName evidence="8">MFS transporter</fullName>
    </submittedName>
</protein>
<keyword evidence="3 6" id="KW-0812">Transmembrane</keyword>
<dbReference type="PANTHER" id="PTHR42718">
    <property type="entry name" value="MAJOR FACILITATOR SUPERFAMILY MULTIDRUG TRANSPORTER MFSC"/>
    <property type="match status" value="1"/>
</dbReference>
<evidence type="ECO:0000256" key="2">
    <source>
        <dbReference type="ARBA" id="ARBA00022448"/>
    </source>
</evidence>
<comment type="subcellular location">
    <subcellularLocation>
        <location evidence="1">Cell membrane</location>
        <topology evidence="1">Multi-pass membrane protein</topology>
    </subcellularLocation>
</comment>
<keyword evidence="2" id="KW-0813">Transport</keyword>
<dbReference type="Pfam" id="PF07690">
    <property type="entry name" value="MFS_1"/>
    <property type="match status" value="1"/>
</dbReference>
<gene>
    <name evidence="8" type="ORF">ETD85_28600</name>
</gene>
<evidence type="ECO:0000256" key="5">
    <source>
        <dbReference type="ARBA" id="ARBA00023136"/>
    </source>
</evidence>
<dbReference type="RefSeq" id="WP_138692886.1">
    <property type="nucleotide sequence ID" value="NZ_JBHSAZ010000089.1"/>
</dbReference>
<feature type="transmembrane region" description="Helical" evidence="6">
    <location>
        <begin position="203"/>
        <end position="221"/>
    </location>
</feature>
<name>A0A5S4GC77_9ACTN</name>
<dbReference type="InterPro" id="IPR036259">
    <property type="entry name" value="MFS_trans_sf"/>
</dbReference>
<dbReference type="SUPFAM" id="SSF103473">
    <property type="entry name" value="MFS general substrate transporter"/>
    <property type="match status" value="1"/>
</dbReference>
<comment type="caution">
    <text evidence="8">The sequence shown here is derived from an EMBL/GenBank/DDBJ whole genome shotgun (WGS) entry which is preliminary data.</text>
</comment>
<feature type="transmembrane region" description="Helical" evidence="6">
    <location>
        <begin position="227"/>
        <end position="248"/>
    </location>
</feature>
<evidence type="ECO:0000313" key="9">
    <source>
        <dbReference type="Proteomes" id="UP000306628"/>
    </source>
</evidence>
<dbReference type="CDD" id="cd17321">
    <property type="entry name" value="MFS_MMR_MDR_like"/>
    <property type="match status" value="1"/>
</dbReference>
<feature type="transmembrane region" description="Helical" evidence="6">
    <location>
        <begin position="83"/>
        <end position="102"/>
    </location>
</feature>
<dbReference type="GO" id="GO:0022857">
    <property type="term" value="F:transmembrane transporter activity"/>
    <property type="evidence" value="ECO:0007669"/>
    <property type="project" value="InterPro"/>
</dbReference>
<evidence type="ECO:0000256" key="4">
    <source>
        <dbReference type="ARBA" id="ARBA00022989"/>
    </source>
</evidence>
<feature type="transmembrane region" description="Helical" evidence="6">
    <location>
        <begin position="355"/>
        <end position="377"/>
    </location>
</feature>
<evidence type="ECO:0000256" key="3">
    <source>
        <dbReference type="ARBA" id="ARBA00022692"/>
    </source>
</evidence>
<evidence type="ECO:0000256" key="1">
    <source>
        <dbReference type="ARBA" id="ARBA00004651"/>
    </source>
</evidence>
<accession>A0A5S4GC77</accession>
<dbReference type="PROSITE" id="PS50850">
    <property type="entry name" value="MFS"/>
    <property type="match status" value="1"/>
</dbReference>
<keyword evidence="5 6" id="KW-0472">Membrane</keyword>
<dbReference type="InterPro" id="IPR011701">
    <property type="entry name" value="MFS"/>
</dbReference>
<feature type="transmembrane region" description="Helical" evidence="6">
    <location>
        <begin position="108"/>
        <end position="130"/>
    </location>
</feature>
<keyword evidence="4 6" id="KW-1133">Transmembrane helix</keyword>
<evidence type="ECO:0000259" key="7">
    <source>
        <dbReference type="PROSITE" id="PS50850"/>
    </source>
</evidence>
<dbReference type="OrthoDB" id="9781469at2"/>
<feature type="transmembrane region" description="Helical" evidence="6">
    <location>
        <begin position="331"/>
        <end position="349"/>
    </location>
</feature>
<dbReference type="PANTHER" id="PTHR42718:SF9">
    <property type="entry name" value="MAJOR FACILITATOR SUPERFAMILY MULTIDRUG TRANSPORTER MFSC"/>
    <property type="match status" value="1"/>
</dbReference>
<sequence>MPETILETGHPAKRRIMAVMASSVILAVALVAAVNLAIPTLAASDLRPTQAQILWIVDAYVIVFACLLVPAGAAGDRFGRKGVLLTGLAVFAAGCLAAALAPDVGTLIAARAVSGAGAAMVMPASLAVTVGAYPPGERGQAVAAWTAATGAAGVLGNLGGGLVMQYLPWRALFGVPVLLAAVLAVLVALLVPRAERHPATLDLPGTALLTAASVALLAGIIEGPEAGWGSGLVLGSFGAAAVLFAIFVTHQLRAQAPLLDPRLFKAARLRAGTLGVAVTFFGLFAMFFVNARYLQDVKGFSPLLTGVAIVPLTIPMIVVSRRSARFASRPAVQAGLVGIVAGLTLLSFADAAMPYPVYAVGLLVMGAAMGLCLPVLSHEIMAALPRERSGLGSGLNSATRELGSAVGVAVMGTVAATHGMAAGYRVVAAVVLAGALLLPRSLRTGARESA</sequence>
<dbReference type="Gene3D" id="1.20.1250.20">
    <property type="entry name" value="MFS general substrate transporter like domains"/>
    <property type="match status" value="1"/>
</dbReference>
<feature type="transmembrane region" description="Helical" evidence="6">
    <location>
        <begin position="169"/>
        <end position="191"/>
    </location>
</feature>
<feature type="transmembrane region" description="Helical" evidence="6">
    <location>
        <begin position="16"/>
        <end position="38"/>
    </location>
</feature>
<feature type="transmembrane region" description="Helical" evidence="6">
    <location>
        <begin position="53"/>
        <end position="71"/>
    </location>
</feature>
<feature type="domain" description="Major facilitator superfamily (MFS) profile" evidence="7">
    <location>
        <begin position="16"/>
        <end position="446"/>
    </location>
</feature>
<keyword evidence="9" id="KW-1185">Reference proteome</keyword>
<proteinExistence type="predicted"/>
<reference evidence="8 9" key="1">
    <citation type="submission" date="2019-05" db="EMBL/GenBank/DDBJ databases">
        <title>Draft genome sequence of Nonomuraea zeae DSM 100528.</title>
        <authorList>
            <person name="Saricaoglu S."/>
            <person name="Isik K."/>
        </authorList>
    </citation>
    <scope>NUCLEOTIDE SEQUENCE [LARGE SCALE GENOMIC DNA]</scope>
    <source>
        <strain evidence="8 9">DSM 100528</strain>
    </source>
</reference>
<evidence type="ECO:0000256" key="6">
    <source>
        <dbReference type="SAM" id="Phobius"/>
    </source>
</evidence>
<dbReference type="Proteomes" id="UP000306628">
    <property type="component" value="Unassembled WGS sequence"/>
</dbReference>
<organism evidence="8 9">
    <name type="scientific">Nonomuraea zeae</name>
    <dbReference type="NCBI Taxonomy" id="1642303"/>
    <lineage>
        <taxon>Bacteria</taxon>
        <taxon>Bacillati</taxon>
        <taxon>Actinomycetota</taxon>
        <taxon>Actinomycetes</taxon>
        <taxon>Streptosporangiales</taxon>
        <taxon>Streptosporangiaceae</taxon>
        <taxon>Nonomuraea</taxon>
    </lineage>
</organism>
<dbReference type="AlphaFoldDB" id="A0A5S4GC77"/>
<feature type="transmembrane region" description="Helical" evidence="6">
    <location>
        <begin position="142"/>
        <end position="163"/>
    </location>
</feature>
<feature type="transmembrane region" description="Helical" evidence="6">
    <location>
        <begin position="422"/>
        <end position="439"/>
    </location>
</feature>
<dbReference type="EMBL" id="VCKX01000097">
    <property type="protein sequence ID" value="TMR30625.1"/>
    <property type="molecule type" value="Genomic_DNA"/>
</dbReference>
<dbReference type="InterPro" id="IPR020846">
    <property type="entry name" value="MFS_dom"/>
</dbReference>
<feature type="transmembrane region" description="Helical" evidence="6">
    <location>
        <begin position="269"/>
        <end position="288"/>
    </location>
</feature>
<dbReference type="GO" id="GO:0005886">
    <property type="term" value="C:plasma membrane"/>
    <property type="evidence" value="ECO:0007669"/>
    <property type="project" value="UniProtKB-SubCell"/>
</dbReference>
<feature type="transmembrane region" description="Helical" evidence="6">
    <location>
        <begin position="300"/>
        <end position="319"/>
    </location>
</feature>
<evidence type="ECO:0000313" key="8">
    <source>
        <dbReference type="EMBL" id="TMR30625.1"/>
    </source>
</evidence>